<dbReference type="GO" id="GO:0005886">
    <property type="term" value="C:plasma membrane"/>
    <property type="evidence" value="ECO:0007669"/>
    <property type="project" value="UniProtKB-SubCell"/>
</dbReference>
<keyword evidence="7 11" id="KW-0472">Membrane</keyword>
<feature type="transmembrane region" description="Helical" evidence="11">
    <location>
        <begin position="36"/>
        <end position="56"/>
    </location>
</feature>
<dbReference type="HAMAP" id="MF_00454">
    <property type="entry name" value="FluC"/>
    <property type="match status" value="1"/>
</dbReference>
<keyword evidence="15" id="KW-1185">Reference proteome</keyword>
<keyword evidence="4 11" id="KW-0812">Transmembrane</keyword>
<comment type="similarity">
    <text evidence="9 11">Belongs to the fluoride channel Fluc/FEX (TC 1.A.43) family.</text>
</comment>
<dbReference type="RefSeq" id="WP_106541818.1">
    <property type="nucleotide sequence ID" value="NZ_BLAU01000001.1"/>
</dbReference>
<reference evidence="13 14" key="1">
    <citation type="submission" date="2018-03" db="EMBL/GenBank/DDBJ databases">
        <title>Genomic Encyclopedia of Archaeal and Bacterial Type Strains, Phase II (KMG-II): from individual species to whole genera.</title>
        <authorList>
            <person name="Goeker M."/>
        </authorList>
    </citation>
    <scope>NUCLEOTIDE SEQUENCE [LARGE SCALE GENOMIC DNA]</scope>
    <source>
        <strain evidence="13 14">DSM 27267</strain>
    </source>
</reference>
<dbReference type="InterPro" id="IPR003691">
    <property type="entry name" value="FluC"/>
</dbReference>
<evidence type="ECO:0000313" key="12">
    <source>
        <dbReference type="EMBL" id="GET23546.1"/>
    </source>
</evidence>
<dbReference type="AlphaFoldDB" id="A0A2P8CGA4"/>
<reference evidence="12 15" key="2">
    <citation type="submission" date="2019-10" db="EMBL/GenBank/DDBJ databases">
        <title>Prolixibacter strains distinguished by the presence of nitrate reductase genes were adept at nitrate-dependent anaerobic corrosion of metallic iron and carbon steel.</title>
        <authorList>
            <person name="Iino T."/>
            <person name="Shono N."/>
            <person name="Ito K."/>
            <person name="Nakamura R."/>
            <person name="Sueoka K."/>
            <person name="Harayama S."/>
            <person name="Ohkuma M."/>
        </authorList>
    </citation>
    <scope>NUCLEOTIDE SEQUENCE [LARGE SCALE GENOMIC DNA]</scope>
    <source>
        <strain evidence="12 15">MIC1-1</strain>
    </source>
</reference>
<comment type="subcellular location">
    <subcellularLocation>
        <location evidence="1 11">Cell membrane</location>
        <topology evidence="1 11">Multi-pass membrane protein</topology>
    </subcellularLocation>
</comment>
<keyword evidence="3" id="KW-0997">Cell inner membrane</keyword>
<protein>
    <recommendedName>
        <fullName evidence="11">Fluoride-specific ion channel FluC</fullName>
    </recommendedName>
</protein>
<dbReference type="PANTHER" id="PTHR28259">
    <property type="entry name" value="FLUORIDE EXPORT PROTEIN 1-RELATED"/>
    <property type="match status" value="1"/>
</dbReference>
<feature type="binding site" evidence="11">
    <location>
        <position position="79"/>
    </location>
    <ligand>
        <name>Na(+)</name>
        <dbReference type="ChEBI" id="CHEBI:29101"/>
        <note>structural</note>
    </ligand>
</feature>
<keyword evidence="2 11" id="KW-1003">Cell membrane</keyword>
<keyword evidence="11" id="KW-0479">Metal-binding</keyword>
<name>A0A2P8CGA4_9BACT</name>
<accession>A0A2P8CGA4</accession>
<evidence type="ECO:0000256" key="2">
    <source>
        <dbReference type="ARBA" id="ARBA00022475"/>
    </source>
</evidence>
<dbReference type="Proteomes" id="UP000396862">
    <property type="component" value="Unassembled WGS sequence"/>
</dbReference>
<evidence type="ECO:0000256" key="6">
    <source>
        <dbReference type="ARBA" id="ARBA00023065"/>
    </source>
</evidence>
<evidence type="ECO:0000256" key="8">
    <source>
        <dbReference type="ARBA" id="ARBA00023303"/>
    </source>
</evidence>
<comment type="caution">
    <text evidence="13">The sequence shown here is derived from an EMBL/GenBank/DDBJ whole genome shotgun (WGS) entry which is preliminary data.</text>
</comment>
<feature type="transmembrane region" description="Helical" evidence="11">
    <location>
        <begin position="68"/>
        <end position="87"/>
    </location>
</feature>
<dbReference type="NCBIfam" id="TIGR00494">
    <property type="entry name" value="crcB"/>
    <property type="match status" value="1"/>
</dbReference>
<keyword evidence="6 11" id="KW-0406">Ion transport</keyword>
<feature type="binding site" evidence="11">
    <location>
        <position position="76"/>
    </location>
    <ligand>
        <name>Na(+)</name>
        <dbReference type="ChEBI" id="CHEBI:29101"/>
        <note>structural</note>
    </ligand>
</feature>
<sequence length="126" mass="13716">MWKEALIVGLGGGLGSISRFLSQKGVERFMDSSFPMGTFVVNIVGSLIIGIVYEMASRGNLLSPEARLFLAVGFCGGFTTFSSFAYNNLTLINEKLWQYLFLNVGGSLFTGILAVYLGIVLVRVIF</sequence>
<evidence type="ECO:0000256" key="7">
    <source>
        <dbReference type="ARBA" id="ARBA00023136"/>
    </source>
</evidence>
<dbReference type="Proteomes" id="UP000240621">
    <property type="component" value="Unassembled WGS sequence"/>
</dbReference>
<comment type="function">
    <text evidence="11">Fluoride-specific ion channel. Important for reducing fluoride concentration in the cell, thus reducing its toxicity.</text>
</comment>
<keyword evidence="11" id="KW-0813">Transport</keyword>
<evidence type="ECO:0000256" key="4">
    <source>
        <dbReference type="ARBA" id="ARBA00022692"/>
    </source>
</evidence>
<evidence type="ECO:0000256" key="10">
    <source>
        <dbReference type="ARBA" id="ARBA00035585"/>
    </source>
</evidence>
<dbReference type="PANTHER" id="PTHR28259:SF1">
    <property type="entry name" value="FLUORIDE EXPORT PROTEIN 1-RELATED"/>
    <property type="match status" value="1"/>
</dbReference>
<feature type="transmembrane region" description="Helical" evidence="11">
    <location>
        <begin position="99"/>
        <end position="122"/>
    </location>
</feature>
<evidence type="ECO:0000256" key="1">
    <source>
        <dbReference type="ARBA" id="ARBA00004651"/>
    </source>
</evidence>
<evidence type="ECO:0000256" key="3">
    <source>
        <dbReference type="ARBA" id="ARBA00022519"/>
    </source>
</evidence>
<dbReference type="GO" id="GO:0062054">
    <property type="term" value="F:fluoride channel activity"/>
    <property type="evidence" value="ECO:0007669"/>
    <property type="project" value="UniProtKB-UniRule"/>
</dbReference>
<keyword evidence="11" id="KW-0915">Sodium</keyword>
<dbReference type="GO" id="GO:0046872">
    <property type="term" value="F:metal ion binding"/>
    <property type="evidence" value="ECO:0007669"/>
    <property type="project" value="UniProtKB-KW"/>
</dbReference>
<evidence type="ECO:0000313" key="15">
    <source>
        <dbReference type="Proteomes" id="UP000396862"/>
    </source>
</evidence>
<dbReference type="OrthoDB" id="9815830at2"/>
<evidence type="ECO:0000313" key="13">
    <source>
        <dbReference type="EMBL" id="PSK84004.1"/>
    </source>
</evidence>
<evidence type="ECO:0000256" key="9">
    <source>
        <dbReference type="ARBA" id="ARBA00035120"/>
    </source>
</evidence>
<keyword evidence="8 11" id="KW-0407">Ion channel</keyword>
<comment type="catalytic activity">
    <reaction evidence="10">
        <text>fluoride(in) = fluoride(out)</text>
        <dbReference type="Rhea" id="RHEA:76159"/>
        <dbReference type="ChEBI" id="CHEBI:17051"/>
    </reaction>
    <physiologicalReaction direction="left-to-right" evidence="10">
        <dbReference type="Rhea" id="RHEA:76160"/>
    </physiologicalReaction>
</comment>
<dbReference type="Pfam" id="PF02537">
    <property type="entry name" value="CRCB"/>
    <property type="match status" value="1"/>
</dbReference>
<dbReference type="GO" id="GO:0140114">
    <property type="term" value="P:cellular detoxification of fluoride"/>
    <property type="evidence" value="ECO:0007669"/>
    <property type="project" value="UniProtKB-UniRule"/>
</dbReference>
<gene>
    <name evidence="11" type="primary">fluC</name>
    <name evidence="11 12" type="synonym">crcB</name>
    <name evidence="13" type="ORF">CLV93_103430</name>
    <name evidence="12" type="ORF">JCM18694_37920</name>
</gene>
<evidence type="ECO:0000313" key="14">
    <source>
        <dbReference type="Proteomes" id="UP000240621"/>
    </source>
</evidence>
<dbReference type="EMBL" id="PYGC01000003">
    <property type="protein sequence ID" value="PSK84004.1"/>
    <property type="molecule type" value="Genomic_DNA"/>
</dbReference>
<evidence type="ECO:0000256" key="5">
    <source>
        <dbReference type="ARBA" id="ARBA00022989"/>
    </source>
</evidence>
<comment type="activity regulation">
    <text evidence="11">Na(+) is not transported, but it plays an essential structural role and its presence is essential for fluoride channel function.</text>
</comment>
<organism evidence="13 14">
    <name type="scientific">Prolixibacter denitrificans</name>
    <dbReference type="NCBI Taxonomy" id="1541063"/>
    <lineage>
        <taxon>Bacteria</taxon>
        <taxon>Pseudomonadati</taxon>
        <taxon>Bacteroidota</taxon>
        <taxon>Bacteroidia</taxon>
        <taxon>Marinilabiliales</taxon>
        <taxon>Prolixibacteraceae</taxon>
        <taxon>Prolixibacter</taxon>
    </lineage>
</organism>
<proteinExistence type="inferred from homology"/>
<keyword evidence="5 11" id="KW-1133">Transmembrane helix</keyword>
<evidence type="ECO:0000256" key="11">
    <source>
        <dbReference type="HAMAP-Rule" id="MF_00454"/>
    </source>
</evidence>
<dbReference type="EMBL" id="BLAU01000001">
    <property type="protein sequence ID" value="GET23546.1"/>
    <property type="molecule type" value="Genomic_DNA"/>
</dbReference>